<dbReference type="PROSITE" id="PS50850">
    <property type="entry name" value="MFS"/>
    <property type="match status" value="1"/>
</dbReference>
<dbReference type="InterPro" id="IPR020846">
    <property type="entry name" value="MFS_dom"/>
</dbReference>
<evidence type="ECO:0000259" key="6">
    <source>
        <dbReference type="PROSITE" id="PS50850"/>
    </source>
</evidence>
<comment type="caution">
    <text evidence="7">The sequence shown here is derived from an EMBL/GenBank/DDBJ whole genome shotgun (WGS) entry which is preliminary data.</text>
</comment>
<dbReference type="InterPro" id="IPR005829">
    <property type="entry name" value="Sugar_transporter_CS"/>
</dbReference>
<dbReference type="Proteomes" id="UP001558652">
    <property type="component" value="Unassembled WGS sequence"/>
</dbReference>
<proteinExistence type="predicted"/>
<name>A0ABD0YEE7_9HEMI</name>
<dbReference type="PROSITE" id="PS00217">
    <property type="entry name" value="SUGAR_TRANSPORT_2"/>
    <property type="match status" value="1"/>
</dbReference>
<gene>
    <name evidence="7" type="ORF">AAG570_004764</name>
</gene>
<dbReference type="InterPro" id="IPR036259">
    <property type="entry name" value="MFS_trans_sf"/>
</dbReference>
<keyword evidence="8" id="KW-1185">Reference proteome</keyword>
<reference evidence="7 8" key="1">
    <citation type="submission" date="2024-07" db="EMBL/GenBank/DDBJ databases">
        <title>Chromosome-level genome assembly of the water stick insect Ranatra chinensis (Heteroptera: Nepidae).</title>
        <authorList>
            <person name="Liu X."/>
        </authorList>
    </citation>
    <scope>NUCLEOTIDE SEQUENCE [LARGE SCALE GENOMIC DNA]</scope>
    <source>
        <strain evidence="7">Cailab_2021Rc</strain>
        <tissue evidence="7">Muscle</tissue>
    </source>
</reference>
<keyword evidence="3 5" id="KW-1133">Transmembrane helix</keyword>
<feature type="transmembrane region" description="Helical" evidence="5">
    <location>
        <begin position="47"/>
        <end position="65"/>
    </location>
</feature>
<dbReference type="GO" id="GO:0016020">
    <property type="term" value="C:membrane"/>
    <property type="evidence" value="ECO:0007669"/>
    <property type="project" value="UniProtKB-SubCell"/>
</dbReference>
<protein>
    <recommendedName>
        <fullName evidence="6">Major facilitator superfamily (MFS) profile domain-containing protein</fullName>
    </recommendedName>
</protein>
<keyword evidence="4 5" id="KW-0472">Membrane</keyword>
<feature type="domain" description="Major facilitator superfamily (MFS) profile" evidence="6">
    <location>
        <begin position="1"/>
        <end position="162"/>
    </location>
</feature>
<dbReference type="Pfam" id="PF00083">
    <property type="entry name" value="Sugar_tr"/>
    <property type="match status" value="1"/>
</dbReference>
<dbReference type="InterPro" id="IPR050549">
    <property type="entry name" value="MFS_Trehalose_Transporter"/>
</dbReference>
<dbReference type="AlphaFoldDB" id="A0ABD0YEE7"/>
<dbReference type="PANTHER" id="PTHR48021:SF46">
    <property type="entry name" value="MAJOR FACILITATOR SUPERFAMILY (MFS) PROFILE DOMAIN-CONTAINING PROTEIN"/>
    <property type="match status" value="1"/>
</dbReference>
<accession>A0ABD0YEE7</accession>
<feature type="transmembrane region" description="Helical" evidence="5">
    <location>
        <begin position="77"/>
        <end position="95"/>
    </location>
</feature>
<dbReference type="PANTHER" id="PTHR48021">
    <property type="match status" value="1"/>
</dbReference>
<evidence type="ECO:0000313" key="8">
    <source>
        <dbReference type="Proteomes" id="UP001558652"/>
    </source>
</evidence>
<dbReference type="SUPFAM" id="SSF103473">
    <property type="entry name" value="MFS general substrate transporter"/>
    <property type="match status" value="1"/>
</dbReference>
<evidence type="ECO:0000313" key="7">
    <source>
        <dbReference type="EMBL" id="KAL1117438.1"/>
    </source>
</evidence>
<dbReference type="EMBL" id="JBFDAA010000016">
    <property type="protein sequence ID" value="KAL1117438.1"/>
    <property type="molecule type" value="Genomic_DNA"/>
</dbReference>
<dbReference type="Gene3D" id="1.20.1250.20">
    <property type="entry name" value="MFS general substrate transporter like domains"/>
    <property type="match status" value="1"/>
</dbReference>
<evidence type="ECO:0000256" key="3">
    <source>
        <dbReference type="ARBA" id="ARBA00022989"/>
    </source>
</evidence>
<evidence type="ECO:0000256" key="5">
    <source>
        <dbReference type="SAM" id="Phobius"/>
    </source>
</evidence>
<feature type="transmembrane region" description="Helical" evidence="5">
    <location>
        <begin position="20"/>
        <end position="40"/>
    </location>
</feature>
<keyword evidence="2 5" id="KW-0812">Transmembrane</keyword>
<organism evidence="7 8">
    <name type="scientific">Ranatra chinensis</name>
    <dbReference type="NCBI Taxonomy" id="642074"/>
    <lineage>
        <taxon>Eukaryota</taxon>
        <taxon>Metazoa</taxon>
        <taxon>Ecdysozoa</taxon>
        <taxon>Arthropoda</taxon>
        <taxon>Hexapoda</taxon>
        <taxon>Insecta</taxon>
        <taxon>Pterygota</taxon>
        <taxon>Neoptera</taxon>
        <taxon>Paraneoptera</taxon>
        <taxon>Hemiptera</taxon>
        <taxon>Heteroptera</taxon>
        <taxon>Panheteroptera</taxon>
        <taxon>Nepomorpha</taxon>
        <taxon>Nepidae</taxon>
        <taxon>Ranatrinae</taxon>
        <taxon>Ranatra</taxon>
    </lineage>
</organism>
<evidence type="ECO:0000256" key="1">
    <source>
        <dbReference type="ARBA" id="ARBA00004141"/>
    </source>
</evidence>
<evidence type="ECO:0000256" key="4">
    <source>
        <dbReference type="ARBA" id="ARBA00023136"/>
    </source>
</evidence>
<sequence length="162" mass="17577">MPRLLGEGSEVPMTDWQLSWVVSVIEFGGVLTPVPAALLADKWGRKPLLLLSGPLNLAAWIIVLASKSVLGLFASRFIQGMAMGIMFSVLPVYLAEIASTELRGSLGIFVQYCWHLGLIFEYSIGPFLNVDQVAWASLPSSLVNVPSVEYHGLSEGTEQASR</sequence>
<evidence type="ECO:0000256" key="2">
    <source>
        <dbReference type="ARBA" id="ARBA00022692"/>
    </source>
</evidence>
<comment type="subcellular location">
    <subcellularLocation>
        <location evidence="1">Membrane</location>
        <topology evidence="1">Multi-pass membrane protein</topology>
    </subcellularLocation>
</comment>
<dbReference type="PROSITE" id="PS00216">
    <property type="entry name" value="SUGAR_TRANSPORT_1"/>
    <property type="match status" value="1"/>
</dbReference>
<dbReference type="InterPro" id="IPR005828">
    <property type="entry name" value="MFS_sugar_transport-like"/>
</dbReference>